<proteinExistence type="predicted"/>
<sequence>MKSFPFPVLFLLGCFAFGQPPPAPYRLSAQMEADRSRDTTDMNNWFAMWGYSNIGECQKARQLFDAVNPTMTYAQIDREDSLYFSRFKPLNAVSYLVGKAKGAQIVIINEAHHVPQHRTFTASLLEGLYQQGFRYLGAETIGYTDTLLNQRKYPILETGYYTQEPQFGDLVREALTIGFTVFAYESKGFAGTTPRQREIDQARNIEQILIRDPKAKILIHCGFDHVREDSLGGPWEKAMAGRLKEYTGIDPLTINQEMMTERSRPDRGSPLYRYAPVTEPTVFVDGEDKAFNGFKGFNQFDVRVFHPRSTYKHGRPQWLLLNGKRKPYLLRPEQLTVGFPCLVLAYRANESNPQGVPADVVEVTNRDDRKALILATGRYTVEVRNGAGKTTSWTIDVK</sequence>
<reference evidence="1" key="1">
    <citation type="submission" date="2020-02" db="EMBL/GenBank/DDBJ databases">
        <authorList>
            <person name="Meier V. D."/>
        </authorList>
    </citation>
    <scope>NUCLEOTIDE SEQUENCE</scope>
    <source>
        <strain evidence="1">AVDCRST_MAG56</strain>
    </source>
</reference>
<gene>
    <name evidence="1" type="ORF">AVDCRST_MAG56-2649</name>
</gene>
<dbReference type="EMBL" id="CADCTQ010000230">
    <property type="protein sequence ID" value="CAA9263116.1"/>
    <property type="molecule type" value="Genomic_DNA"/>
</dbReference>
<accession>A0A6J4IXT9</accession>
<protein>
    <submittedName>
        <fullName evidence="1">Uncharacterized protein</fullName>
    </submittedName>
</protein>
<name>A0A6J4IXT9_9SPHI</name>
<organism evidence="1">
    <name type="scientific">uncultured Cytophagales bacterium</name>
    <dbReference type="NCBI Taxonomy" id="158755"/>
    <lineage>
        <taxon>Bacteria</taxon>
        <taxon>Pseudomonadati</taxon>
        <taxon>Bacteroidota</taxon>
        <taxon>Sphingobacteriia</taxon>
        <taxon>Sphingobacteriales</taxon>
        <taxon>environmental samples</taxon>
    </lineage>
</organism>
<dbReference type="AlphaFoldDB" id="A0A6J4IXT9"/>
<evidence type="ECO:0000313" key="1">
    <source>
        <dbReference type="EMBL" id="CAA9263116.1"/>
    </source>
</evidence>